<dbReference type="AlphaFoldDB" id="A0A2S7J4I4"/>
<dbReference type="Proteomes" id="UP000238493">
    <property type="component" value="Unassembled WGS sequence"/>
</dbReference>
<organism evidence="2 3">
    <name type="scientific">Brucella oryzae</name>
    <dbReference type="NCBI Taxonomy" id="335286"/>
    <lineage>
        <taxon>Bacteria</taxon>
        <taxon>Pseudomonadati</taxon>
        <taxon>Pseudomonadota</taxon>
        <taxon>Alphaproteobacteria</taxon>
        <taxon>Hyphomicrobiales</taxon>
        <taxon>Brucellaceae</taxon>
        <taxon>Brucella/Ochrobactrum group</taxon>
        <taxon>Brucella</taxon>
    </lineage>
</organism>
<proteinExistence type="predicted"/>
<dbReference type="Gene3D" id="3.10.450.50">
    <property type="match status" value="1"/>
</dbReference>
<accession>A0A2S7J4I4</accession>
<dbReference type="SUPFAM" id="SSF54427">
    <property type="entry name" value="NTF2-like"/>
    <property type="match status" value="1"/>
</dbReference>
<name>A0A2S7J4I4_9HYPH</name>
<dbReference type="InterPro" id="IPR037401">
    <property type="entry name" value="SnoaL-like"/>
</dbReference>
<gene>
    <name evidence="2" type="ORF">C3731_02740</name>
</gene>
<keyword evidence="3" id="KW-1185">Reference proteome</keyword>
<feature type="domain" description="SnoaL-like" evidence="1">
    <location>
        <begin position="17"/>
        <end position="107"/>
    </location>
</feature>
<evidence type="ECO:0000259" key="1">
    <source>
        <dbReference type="Pfam" id="PF12680"/>
    </source>
</evidence>
<sequence length="154" mass="16878">MMNSATQLLQSYIEGPHDAASVLSLFAEDGVLEAPYFATFGMPWQFKGHAALAATFGHLPHIYPDLRFENLRITCESDHVAVGEYEFIATSAKTGRRVHQLSNITVVEKRGRISLLREFQNIAEIALALFADGLAGVDIPVDRALRIGAYSGQS</sequence>
<protein>
    <recommendedName>
        <fullName evidence="1">SnoaL-like domain-containing protein</fullName>
    </recommendedName>
</protein>
<dbReference type="EMBL" id="PTRC01000006">
    <property type="protein sequence ID" value="PQA75152.1"/>
    <property type="molecule type" value="Genomic_DNA"/>
</dbReference>
<comment type="caution">
    <text evidence="2">The sequence shown here is derived from an EMBL/GenBank/DDBJ whole genome shotgun (WGS) entry which is preliminary data.</text>
</comment>
<dbReference type="OrthoDB" id="117900at2"/>
<dbReference type="Pfam" id="PF12680">
    <property type="entry name" value="SnoaL_2"/>
    <property type="match status" value="1"/>
</dbReference>
<dbReference type="InterPro" id="IPR032710">
    <property type="entry name" value="NTF2-like_dom_sf"/>
</dbReference>
<reference evidence="2 3" key="1">
    <citation type="submission" date="2018-02" db="EMBL/GenBank/DDBJ databases">
        <title>Draft genome sequence of Ochrobactrum oryzae found in Brazil.</title>
        <authorList>
            <person name="Cerdeira L."/>
            <person name="Andrade F."/>
            <person name="Zacariotto T."/>
            <person name="Barbosa B."/>
            <person name="Santos S."/>
            <person name="Cassetari V."/>
            <person name="Lincopan N."/>
        </authorList>
    </citation>
    <scope>NUCLEOTIDE SEQUENCE [LARGE SCALE GENOMIC DNA]</scope>
    <source>
        <strain evidence="2 3">OA447</strain>
    </source>
</reference>
<evidence type="ECO:0000313" key="2">
    <source>
        <dbReference type="EMBL" id="PQA75152.1"/>
    </source>
</evidence>
<evidence type="ECO:0000313" key="3">
    <source>
        <dbReference type="Proteomes" id="UP000238493"/>
    </source>
</evidence>